<evidence type="ECO:0008006" key="3">
    <source>
        <dbReference type="Google" id="ProtNLM"/>
    </source>
</evidence>
<dbReference type="AlphaFoldDB" id="A0A8J5N2W7"/>
<proteinExistence type="predicted"/>
<reference evidence="1" key="1">
    <citation type="journal article" date="2021" name="Sci. Adv.">
        <title>The American lobster genome reveals insights on longevity, neural, and immune adaptations.</title>
        <authorList>
            <person name="Polinski J.M."/>
            <person name="Zimin A.V."/>
            <person name="Clark K.F."/>
            <person name="Kohn A.B."/>
            <person name="Sadowski N."/>
            <person name="Timp W."/>
            <person name="Ptitsyn A."/>
            <person name="Khanna P."/>
            <person name="Romanova D.Y."/>
            <person name="Williams P."/>
            <person name="Greenwood S.J."/>
            <person name="Moroz L.L."/>
            <person name="Walt D.R."/>
            <person name="Bodnar A.G."/>
        </authorList>
    </citation>
    <scope>NUCLEOTIDE SEQUENCE</scope>
    <source>
        <strain evidence="1">GMGI-L3</strain>
    </source>
</reference>
<feature type="non-terminal residue" evidence="1">
    <location>
        <position position="1"/>
    </location>
</feature>
<sequence length="96" mass="10801">MSDFQARLGGRESSIIIHADCIRALIAKPKLWEKRIPDGNATSPLPPALHNYWYVALSKIWIKMRSHSPNLSNNALPVLISYTSTYLCESNFSSLL</sequence>
<keyword evidence="2" id="KW-1185">Reference proteome</keyword>
<organism evidence="1 2">
    <name type="scientific">Homarus americanus</name>
    <name type="common">American lobster</name>
    <dbReference type="NCBI Taxonomy" id="6706"/>
    <lineage>
        <taxon>Eukaryota</taxon>
        <taxon>Metazoa</taxon>
        <taxon>Ecdysozoa</taxon>
        <taxon>Arthropoda</taxon>
        <taxon>Crustacea</taxon>
        <taxon>Multicrustacea</taxon>
        <taxon>Malacostraca</taxon>
        <taxon>Eumalacostraca</taxon>
        <taxon>Eucarida</taxon>
        <taxon>Decapoda</taxon>
        <taxon>Pleocyemata</taxon>
        <taxon>Astacidea</taxon>
        <taxon>Nephropoidea</taxon>
        <taxon>Nephropidae</taxon>
        <taxon>Homarus</taxon>
    </lineage>
</organism>
<comment type="caution">
    <text evidence="1">The sequence shown here is derived from an EMBL/GenBank/DDBJ whole genome shotgun (WGS) entry which is preliminary data.</text>
</comment>
<name>A0A8J5N2W7_HOMAM</name>
<dbReference type="EMBL" id="JAHLQT010011563">
    <property type="protein sequence ID" value="KAG7172348.1"/>
    <property type="molecule type" value="Genomic_DNA"/>
</dbReference>
<evidence type="ECO:0000313" key="2">
    <source>
        <dbReference type="Proteomes" id="UP000747542"/>
    </source>
</evidence>
<protein>
    <recommendedName>
        <fullName evidence="3">HAT C-terminal dimerisation domain-containing protein</fullName>
    </recommendedName>
</protein>
<dbReference type="Proteomes" id="UP000747542">
    <property type="component" value="Unassembled WGS sequence"/>
</dbReference>
<evidence type="ECO:0000313" key="1">
    <source>
        <dbReference type="EMBL" id="KAG7172348.1"/>
    </source>
</evidence>
<gene>
    <name evidence="1" type="ORF">Hamer_G009721</name>
</gene>
<accession>A0A8J5N2W7</accession>